<dbReference type="EMBL" id="DSGB01000005">
    <property type="protein sequence ID" value="HER96176.1"/>
    <property type="molecule type" value="Genomic_DNA"/>
</dbReference>
<dbReference type="InterPro" id="IPR036526">
    <property type="entry name" value="C-N_Hydrolase_sf"/>
</dbReference>
<dbReference type="PROSITE" id="PS50263">
    <property type="entry name" value="CN_HYDROLASE"/>
    <property type="match status" value="1"/>
</dbReference>
<dbReference type="GO" id="GO:0016811">
    <property type="term" value="F:hydrolase activity, acting on carbon-nitrogen (but not peptide) bonds, in linear amides"/>
    <property type="evidence" value="ECO:0007669"/>
    <property type="project" value="UniProtKB-ARBA"/>
</dbReference>
<organism evidence="3">
    <name type="scientific">Rhodothermus marinus</name>
    <name type="common">Rhodothermus obamensis</name>
    <dbReference type="NCBI Taxonomy" id="29549"/>
    <lineage>
        <taxon>Bacteria</taxon>
        <taxon>Pseudomonadati</taxon>
        <taxon>Rhodothermota</taxon>
        <taxon>Rhodothermia</taxon>
        <taxon>Rhodothermales</taxon>
        <taxon>Rhodothermaceae</taxon>
        <taxon>Rhodothermus</taxon>
    </lineage>
</organism>
<gene>
    <name evidence="3" type="ORF">ENO59_06625</name>
</gene>
<dbReference type="Pfam" id="PF00795">
    <property type="entry name" value="CN_hydrolase"/>
    <property type="match status" value="1"/>
</dbReference>
<dbReference type="InterPro" id="IPR003010">
    <property type="entry name" value="C-N_Hydrolase"/>
</dbReference>
<dbReference type="CDD" id="cd07577">
    <property type="entry name" value="Ph0642_like"/>
    <property type="match status" value="1"/>
</dbReference>
<evidence type="ECO:0000259" key="2">
    <source>
        <dbReference type="PROSITE" id="PS50263"/>
    </source>
</evidence>
<dbReference type="InterPro" id="IPR050345">
    <property type="entry name" value="Aliph_Amidase/BUP"/>
</dbReference>
<dbReference type="Gene3D" id="3.60.110.10">
    <property type="entry name" value="Carbon-nitrogen hydrolase"/>
    <property type="match status" value="1"/>
</dbReference>
<dbReference type="PANTHER" id="PTHR43674:SF2">
    <property type="entry name" value="BETA-UREIDOPROPIONASE"/>
    <property type="match status" value="1"/>
</dbReference>
<feature type="domain" description="CN hydrolase" evidence="2">
    <location>
        <begin position="1"/>
        <end position="242"/>
    </location>
</feature>
<proteinExistence type="predicted"/>
<dbReference type="GO" id="GO:0016746">
    <property type="term" value="F:acyltransferase activity"/>
    <property type="evidence" value="ECO:0007669"/>
    <property type="project" value="UniProtKB-KW"/>
</dbReference>
<comment type="caution">
    <text evidence="3">The sequence shown here is derived from an EMBL/GenBank/DDBJ whole genome shotgun (WGS) entry which is preliminary data.</text>
</comment>
<sequence length="268" mass="29799">MRVGFVQYCPAFLQMETNRQVLAALLEGIEADLLVLPELCLTGYFFTSSEEAHAAAESIPDGPTTAWLTTLSQRTGAILVAGLPERDGAQYYNSAVVVGPRGYIGHYRKVHLFYEEKLHFQTGNLGFPVFTVTDRSGETYKLGVMICFDWYFPEAARTLALQGADVIAHPANLVRPDCPRAMPIRALENHVFTITANRYGSESNGRETLSFIGQSLICDPMGRILAQAPKVGDAVEVVEIHPAEARNRRITQHNDLFADRRPEHYQLS</sequence>
<accession>A0A7V2B0S1</accession>
<protein>
    <submittedName>
        <fullName evidence="3">Acyltransferase</fullName>
    </submittedName>
</protein>
<evidence type="ECO:0000313" key="3">
    <source>
        <dbReference type="EMBL" id="HER96176.1"/>
    </source>
</evidence>
<reference evidence="3" key="1">
    <citation type="journal article" date="2020" name="mSystems">
        <title>Genome- and Community-Level Interaction Insights into Carbon Utilization and Element Cycling Functions of Hydrothermarchaeota in Hydrothermal Sediment.</title>
        <authorList>
            <person name="Zhou Z."/>
            <person name="Liu Y."/>
            <person name="Xu W."/>
            <person name="Pan J."/>
            <person name="Luo Z.H."/>
            <person name="Li M."/>
        </authorList>
    </citation>
    <scope>NUCLEOTIDE SEQUENCE [LARGE SCALE GENOMIC DNA]</scope>
    <source>
        <strain evidence="3">SpSt-143</strain>
    </source>
</reference>
<keyword evidence="1" id="KW-0378">Hydrolase</keyword>
<keyword evidence="3" id="KW-0808">Transferase</keyword>
<evidence type="ECO:0000256" key="1">
    <source>
        <dbReference type="ARBA" id="ARBA00022801"/>
    </source>
</evidence>
<dbReference type="AlphaFoldDB" id="A0A7V2B0S1"/>
<keyword evidence="3" id="KW-0012">Acyltransferase</keyword>
<dbReference type="SUPFAM" id="SSF56317">
    <property type="entry name" value="Carbon-nitrogen hydrolase"/>
    <property type="match status" value="1"/>
</dbReference>
<name>A0A7V2B0S1_RHOMR</name>
<dbReference type="PANTHER" id="PTHR43674">
    <property type="entry name" value="NITRILASE C965.09-RELATED"/>
    <property type="match status" value="1"/>
</dbReference>